<dbReference type="RefSeq" id="WP_216633453.1">
    <property type="nucleotide sequence ID" value="NZ_JAHLQN010000001.1"/>
</dbReference>
<organism evidence="2 3">
    <name type="scientific">Dysosmobacter acutus</name>
    <dbReference type="NCBI Taxonomy" id="2841504"/>
    <lineage>
        <taxon>Bacteria</taxon>
        <taxon>Bacillati</taxon>
        <taxon>Bacillota</taxon>
        <taxon>Clostridia</taxon>
        <taxon>Eubacteriales</taxon>
        <taxon>Oscillospiraceae</taxon>
        <taxon>Dysosmobacter</taxon>
    </lineage>
</organism>
<dbReference type="Pfam" id="PF00176">
    <property type="entry name" value="SNF2-rel_dom"/>
    <property type="match status" value="1"/>
</dbReference>
<evidence type="ECO:0000313" key="3">
    <source>
        <dbReference type="Proteomes" id="UP000787672"/>
    </source>
</evidence>
<dbReference type="GO" id="GO:0032259">
    <property type="term" value="P:methylation"/>
    <property type="evidence" value="ECO:0007669"/>
    <property type="project" value="UniProtKB-KW"/>
</dbReference>
<dbReference type="InterPro" id="IPR007848">
    <property type="entry name" value="Small_mtfrase_dom"/>
</dbReference>
<dbReference type="InterPro" id="IPR000330">
    <property type="entry name" value="SNF2_N"/>
</dbReference>
<keyword evidence="2" id="KW-0808">Transferase</keyword>
<evidence type="ECO:0000259" key="1">
    <source>
        <dbReference type="PROSITE" id="PS51192"/>
    </source>
</evidence>
<gene>
    <name evidence="2" type="ORF">KQI82_14790</name>
</gene>
<dbReference type="EMBL" id="JAHLQN010000001">
    <property type="protein sequence ID" value="MBU5628175.1"/>
    <property type="molecule type" value="Genomic_DNA"/>
</dbReference>
<comment type="caution">
    <text evidence="2">The sequence shown here is derived from an EMBL/GenBank/DDBJ whole genome shotgun (WGS) entry which is preliminary data.</text>
</comment>
<proteinExistence type="predicted"/>
<dbReference type="PROSITE" id="PS51192">
    <property type="entry name" value="HELICASE_ATP_BIND_1"/>
    <property type="match status" value="1"/>
</dbReference>
<keyword evidence="2" id="KW-0489">Methyltransferase</keyword>
<reference evidence="2 3" key="1">
    <citation type="submission" date="2021-06" db="EMBL/GenBank/DDBJ databases">
        <authorList>
            <person name="Sun Q."/>
            <person name="Li D."/>
        </authorList>
    </citation>
    <scope>NUCLEOTIDE SEQUENCE [LARGE SCALE GENOMIC DNA]</scope>
    <source>
        <strain evidence="2 3">MSJ-2</strain>
    </source>
</reference>
<dbReference type="Pfam" id="PF05175">
    <property type="entry name" value="MTS"/>
    <property type="match status" value="1"/>
</dbReference>
<evidence type="ECO:0000313" key="2">
    <source>
        <dbReference type="EMBL" id="MBU5628175.1"/>
    </source>
</evidence>
<dbReference type="Proteomes" id="UP000787672">
    <property type="component" value="Unassembled WGS sequence"/>
</dbReference>
<dbReference type="PROSITE" id="PS00092">
    <property type="entry name" value="N6_MTASE"/>
    <property type="match status" value="1"/>
</dbReference>
<dbReference type="InterPro" id="IPR014001">
    <property type="entry name" value="Helicase_ATP-bd"/>
</dbReference>
<dbReference type="GO" id="GO:0008168">
    <property type="term" value="F:methyltransferase activity"/>
    <property type="evidence" value="ECO:0007669"/>
    <property type="project" value="UniProtKB-KW"/>
</dbReference>
<dbReference type="CDD" id="cd02440">
    <property type="entry name" value="AdoMet_MTases"/>
    <property type="match status" value="1"/>
</dbReference>
<protein>
    <submittedName>
        <fullName evidence="2">Methyltransferase</fullName>
    </submittedName>
</protein>
<sequence length="1013" mass="117827">MKYEYHPQRRTEQERRNLNKQILRLLQSGACEQAGVTDEDIFNRYTGDGGLHGLQRSDYENYNAFSAAKKELENGQFFTPPPLCEMIVSALRLSDTDLVADLTCGMGNFFNFLPNENNAYGCEVDPNACAVAKKLYPQARIVQGDIRDYEPQTHFDFVLGNPPFHLRWIMPDATVMTSHQYYCLKAAKLLKPLGILAVIVPASFLADSFSDKSAIRMMESRFSFLGQVMLPEHAFSDSGVDDFPTKLQFWQKKSTAVEWAPKRYSTDCADIYIPSGYPVMAATALYEKLVMVAKADLAGNRNRVFLELAQLKTTKSTFLYQVKKYLYQIRSHPATREKYDACFAYVHRFYTQRQPADMPYEEWQRVQLTEAKVLAYLKQALCRQNAKPERDEIRLVKQKYSFVYKAYSRKMAKLLTDEMRTPVPIHQAVLNDEPERFPGYERLLRRKRREYDNQEQPFSEMAENAQLADWIDRFQYWDAQNHAYIHLNPLQSHDVNLTLQKRYAFLQWEQGSGKTPAAIFTGKYRWDAGLVHSIWVISSAISIRNNWDVILKGTGFSYVFVERLADLQRIRRGDFVILTLNKVSQYKKQIGRYIKQLGYKIQFIFDESDNISNPSSKQTLSVLSCFRRCKYKLLTTGTSTRNNISEFAPQLELLYNNSINMISWCRTLYSYDKRSEYMEHKENPYYGMPIPAYKKGYRLFANSHLPEKISVFGVGQRNQDIYNADELDRLLGKTVITRTFEEVTGKDIRRIHQMPIPFLPEEREVYNIVLKEFYRIQREYYSSTGNSRKDALMRLIQQITLLLRISAAPDCMKEYEGETPLKEMAVVEALARWPEEVVAIGVRHTTVLDRYAAAIREYLPDRPLFVVTGSTVTFAKRRALRDVLRDSQNGILLCTQQSLPSSVNFEFVNKIIIPEMHYNNAGMSQFYMRFVRYTSTEKKDLYFPIYIGSLESNLMQMVLAKEKLTMFMKGQDADMDEIYAKFGVDYDLLSTLMTRETDDEGHLRIRWGEQKIA</sequence>
<keyword evidence="3" id="KW-1185">Reference proteome</keyword>
<name>A0ABS6FDN0_9FIRM</name>
<accession>A0ABS6FDN0</accession>
<feature type="domain" description="Helicase ATP-binding" evidence="1">
    <location>
        <begin position="495"/>
        <end position="657"/>
    </location>
</feature>
<dbReference type="InterPro" id="IPR002052">
    <property type="entry name" value="DNA_methylase_N6_adenine_CS"/>
</dbReference>